<dbReference type="PANTHER" id="PTHR11802">
    <property type="entry name" value="SERINE PROTEASE FAMILY S10 SERINE CARBOXYPEPTIDASE"/>
    <property type="match status" value="1"/>
</dbReference>
<dbReference type="GeneID" id="93580319"/>
<evidence type="ECO:0000256" key="3">
    <source>
        <dbReference type="ARBA" id="ARBA00022670"/>
    </source>
</evidence>
<dbReference type="InterPro" id="IPR001563">
    <property type="entry name" value="Peptidase_S10"/>
</dbReference>
<evidence type="ECO:0008006" key="10">
    <source>
        <dbReference type="Google" id="ProtNLM"/>
    </source>
</evidence>
<accession>A0A1L9UAD8</accession>
<organism evidence="8 9">
    <name type="scientific">Aspergillus brasiliensis (strain CBS 101740 / IMI 381727 / IBT 21946)</name>
    <dbReference type="NCBI Taxonomy" id="767769"/>
    <lineage>
        <taxon>Eukaryota</taxon>
        <taxon>Fungi</taxon>
        <taxon>Dikarya</taxon>
        <taxon>Ascomycota</taxon>
        <taxon>Pezizomycotina</taxon>
        <taxon>Eurotiomycetes</taxon>
        <taxon>Eurotiomycetidae</taxon>
        <taxon>Eurotiales</taxon>
        <taxon>Aspergillaceae</taxon>
        <taxon>Aspergillus</taxon>
        <taxon>Aspergillus subgen. Circumdati</taxon>
    </lineage>
</organism>
<dbReference type="GO" id="GO:0004185">
    <property type="term" value="F:serine-type carboxypeptidase activity"/>
    <property type="evidence" value="ECO:0007669"/>
    <property type="project" value="InterPro"/>
</dbReference>
<dbReference type="GO" id="GO:0000324">
    <property type="term" value="C:fungal-type vacuole"/>
    <property type="evidence" value="ECO:0007669"/>
    <property type="project" value="TreeGrafter"/>
</dbReference>
<name>A0A1L9UAD8_ASPBC</name>
<comment type="similarity">
    <text evidence="1">Belongs to the peptidase S10 family.</text>
</comment>
<dbReference type="AlphaFoldDB" id="A0A1L9UAD8"/>
<feature type="signal peptide" evidence="7">
    <location>
        <begin position="1"/>
        <end position="22"/>
    </location>
</feature>
<protein>
    <recommendedName>
        <fullName evidence="10">Carboxypeptidase</fullName>
    </recommendedName>
</protein>
<dbReference type="Gene3D" id="3.40.50.1820">
    <property type="entry name" value="alpha/beta hydrolase"/>
    <property type="match status" value="1"/>
</dbReference>
<evidence type="ECO:0000256" key="7">
    <source>
        <dbReference type="SAM" id="SignalP"/>
    </source>
</evidence>
<evidence type="ECO:0000256" key="1">
    <source>
        <dbReference type="ARBA" id="ARBA00009431"/>
    </source>
</evidence>
<keyword evidence="3" id="KW-0645">Protease</keyword>
<proteinExistence type="inferred from homology"/>
<dbReference type="Proteomes" id="UP000184499">
    <property type="component" value="Unassembled WGS sequence"/>
</dbReference>
<dbReference type="InterPro" id="IPR033124">
    <property type="entry name" value="Ser_caboxypep_his_AS"/>
</dbReference>
<sequence>MPFPILSSSLLGITTLTTLVAGQQSYFPPTPENLTVIHSEVFPGAKITYKQPLGICGTTPQTPSYSGYIHLPPHTLTNLSIPGISISQSYPINTFFWYFPARHSNNATNSSSSSSSSPLTIWMNGGPGGSSMIGLFQENGPCTVNTDSNSTKYNPWSWNEYVDMLYIEQPVQTGFSYDVLRNGTVDLLSGEISVDIDIDGTVPVQNETFLVGTLPSQDVEGTLNGTVNGGRALWVALQVWLGEFEEYTSTVGGEGGDDRVSIWTESYGGRYGPAYTALFQEMNERIESGEVGIGKKIHLDTLGIINGCVDLLVQVPSFPEMAYNNTYGIEGINRTLYDRAMDNWSKPGGCRDMIIECRDAGELGDPLMYGDNETVNRVCTEASTYCIQEIKSLYTNTSGRGYYDIAHFTPDAALIPYFVGFLNRPWVQKALGVPVNYTMSSDAVGASFDSTGDYPRDDARGMIGDIEYLLDSGVKVAMVYGDRDYACPWRGGEEVSLLVEYEEAEKFRAAGYAEVQTASSYVGGLVRQYGNFSFTRVFQAGHEVPFYQPETAYEIFNRAQFNWDIATGRVSTVENQDYGTEGPSSTWHIKNEVPESPEPTCYLLAMDSTCTDEQRERVVSGDAVVRNWVVVDDTEDLFSGDGDNLAQAPLVQ</sequence>
<keyword evidence="4 7" id="KW-0732">Signal</keyword>
<evidence type="ECO:0000256" key="6">
    <source>
        <dbReference type="ARBA" id="ARBA00023180"/>
    </source>
</evidence>
<dbReference type="STRING" id="767769.A0A1L9UAD8"/>
<keyword evidence="6" id="KW-0325">Glycoprotein</keyword>
<dbReference type="GO" id="GO:0006508">
    <property type="term" value="P:proteolysis"/>
    <property type="evidence" value="ECO:0007669"/>
    <property type="project" value="UniProtKB-KW"/>
</dbReference>
<dbReference type="Pfam" id="PF00450">
    <property type="entry name" value="Peptidase_S10"/>
    <property type="match status" value="1"/>
</dbReference>
<dbReference type="InterPro" id="IPR029058">
    <property type="entry name" value="AB_hydrolase_fold"/>
</dbReference>
<dbReference type="PANTHER" id="PTHR11802:SF189">
    <property type="entry name" value="CARBOXYPEPTIDASE"/>
    <property type="match status" value="1"/>
</dbReference>
<dbReference type="EMBL" id="KV878690">
    <property type="protein sequence ID" value="OJJ68656.1"/>
    <property type="molecule type" value="Genomic_DNA"/>
</dbReference>
<keyword evidence="2" id="KW-0121">Carboxypeptidase</keyword>
<keyword evidence="9" id="KW-1185">Reference proteome</keyword>
<feature type="chain" id="PRO_5013335975" description="Carboxypeptidase" evidence="7">
    <location>
        <begin position="23"/>
        <end position="652"/>
    </location>
</feature>
<evidence type="ECO:0000313" key="9">
    <source>
        <dbReference type="Proteomes" id="UP000184499"/>
    </source>
</evidence>
<evidence type="ECO:0000256" key="5">
    <source>
        <dbReference type="ARBA" id="ARBA00022801"/>
    </source>
</evidence>
<dbReference type="OMA" id="PASTWHI"/>
<evidence type="ECO:0000256" key="4">
    <source>
        <dbReference type="ARBA" id="ARBA00022729"/>
    </source>
</evidence>
<dbReference type="VEuPathDB" id="FungiDB:ASPBRDRAFT_58003"/>
<evidence type="ECO:0000256" key="2">
    <source>
        <dbReference type="ARBA" id="ARBA00022645"/>
    </source>
</evidence>
<reference evidence="9" key="1">
    <citation type="journal article" date="2017" name="Genome Biol.">
        <title>Comparative genomics reveals high biological diversity and specific adaptations in the industrially and medically important fungal genus Aspergillus.</title>
        <authorList>
            <person name="de Vries R.P."/>
            <person name="Riley R."/>
            <person name="Wiebenga A."/>
            <person name="Aguilar-Osorio G."/>
            <person name="Amillis S."/>
            <person name="Uchima C.A."/>
            <person name="Anderluh G."/>
            <person name="Asadollahi M."/>
            <person name="Askin M."/>
            <person name="Barry K."/>
            <person name="Battaglia E."/>
            <person name="Bayram O."/>
            <person name="Benocci T."/>
            <person name="Braus-Stromeyer S.A."/>
            <person name="Caldana C."/>
            <person name="Canovas D."/>
            <person name="Cerqueira G.C."/>
            <person name="Chen F."/>
            <person name="Chen W."/>
            <person name="Choi C."/>
            <person name="Clum A."/>
            <person name="Dos Santos R.A."/>
            <person name="Damasio A.R."/>
            <person name="Diallinas G."/>
            <person name="Emri T."/>
            <person name="Fekete E."/>
            <person name="Flipphi M."/>
            <person name="Freyberg S."/>
            <person name="Gallo A."/>
            <person name="Gournas C."/>
            <person name="Habgood R."/>
            <person name="Hainaut M."/>
            <person name="Harispe M.L."/>
            <person name="Henrissat B."/>
            <person name="Hilden K.S."/>
            <person name="Hope R."/>
            <person name="Hossain A."/>
            <person name="Karabika E."/>
            <person name="Karaffa L."/>
            <person name="Karanyi Z."/>
            <person name="Krasevec N."/>
            <person name="Kuo A."/>
            <person name="Kusch H."/>
            <person name="LaButti K."/>
            <person name="Lagendijk E.L."/>
            <person name="Lapidus A."/>
            <person name="Levasseur A."/>
            <person name="Lindquist E."/>
            <person name="Lipzen A."/>
            <person name="Logrieco A.F."/>
            <person name="MacCabe A."/>
            <person name="Maekelae M.R."/>
            <person name="Malavazi I."/>
            <person name="Melin P."/>
            <person name="Meyer V."/>
            <person name="Mielnichuk N."/>
            <person name="Miskei M."/>
            <person name="Molnar A.P."/>
            <person name="Mule G."/>
            <person name="Ngan C.Y."/>
            <person name="Orejas M."/>
            <person name="Orosz E."/>
            <person name="Ouedraogo J.P."/>
            <person name="Overkamp K.M."/>
            <person name="Park H.-S."/>
            <person name="Perrone G."/>
            <person name="Piumi F."/>
            <person name="Punt P.J."/>
            <person name="Ram A.F."/>
            <person name="Ramon A."/>
            <person name="Rauscher S."/>
            <person name="Record E."/>
            <person name="Riano-Pachon D.M."/>
            <person name="Robert V."/>
            <person name="Roehrig J."/>
            <person name="Ruller R."/>
            <person name="Salamov A."/>
            <person name="Salih N.S."/>
            <person name="Samson R.A."/>
            <person name="Sandor E."/>
            <person name="Sanguinetti M."/>
            <person name="Schuetze T."/>
            <person name="Sepcic K."/>
            <person name="Shelest E."/>
            <person name="Sherlock G."/>
            <person name="Sophianopoulou V."/>
            <person name="Squina F.M."/>
            <person name="Sun H."/>
            <person name="Susca A."/>
            <person name="Todd R.B."/>
            <person name="Tsang A."/>
            <person name="Unkles S.E."/>
            <person name="van de Wiele N."/>
            <person name="van Rossen-Uffink D."/>
            <person name="Oliveira J.V."/>
            <person name="Vesth T.C."/>
            <person name="Visser J."/>
            <person name="Yu J.-H."/>
            <person name="Zhou M."/>
            <person name="Andersen M.R."/>
            <person name="Archer D.B."/>
            <person name="Baker S.E."/>
            <person name="Benoit I."/>
            <person name="Brakhage A.A."/>
            <person name="Braus G.H."/>
            <person name="Fischer R."/>
            <person name="Frisvad J.C."/>
            <person name="Goldman G.H."/>
            <person name="Houbraken J."/>
            <person name="Oakley B."/>
            <person name="Pocsi I."/>
            <person name="Scazzocchio C."/>
            <person name="Seiboth B."/>
            <person name="vanKuyk P.A."/>
            <person name="Wortman J."/>
            <person name="Dyer P.S."/>
            <person name="Grigoriev I.V."/>
        </authorList>
    </citation>
    <scope>NUCLEOTIDE SEQUENCE [LARGE SCALE GENOMIC DNA]</scope>
    <source>
        <strain evidence="9">CBS 101740 / IMI 381727 / IBT 21946</strain>
    </source>
</reference>
<dbReference type="PRINTS" id="PR00724">
    <property type="entry name" value="CRBOXYPTASEC"/>
</dbReference>
<gene>
    <name evidence="8" type="ORF">ASPBRDRAFT_58003</name>
</gene>
<dbReference type="PROSITE" id="PS00560">
    <property type="entry name" value="CARBOXYPEPT_SER_HIS"/>
    <property type="match status" value="1"/>
</dbReference>
<dbReference type="OrthoDB" id="443318at2759"/>
<keyword evidence="5" id="KW-0378">Hydrolase</keyword>
<dbReference type="RefSeq" id="XP_067475905.1">
    <property type="nucleotide sequence ID" value="XM_067627831.1"/>
</dbReference>
<dbReference type="SUPFAM" id="SSF53474">
    <property type="entry name" value="alpha/beta-Hydrolases"/>
    <property type="match status" value="1"/>
</dbReference>
<evidence type="ECO:0000313" key="8">
    <source>
        <dbReference type="EMBL" id="OJJ68656.1"/>
    </source>
</evidence>